<keyword evidence="2" id="KW-1185">Reference proteome</keyword>
<dbReference type="Gene3D" id="3.80.10.10">
    <property type="entry name" value="Ribonuclease Inhibitor"/>
    <property type="match status" value="1"/>
</dbReference>
<organism evidence="1 2">
    <name type="scientific">Mycena belliarum</name>
    <dbReference type="NCBI Taxonomy" id="1033014"/>
    <lineage>
        <taxon>Eukaryota</taxon>
        <taxon>Fungi</taxon>
        <taxon>Dikarya</taxon>
        <taxon>Basidiomycota</taxon>
        <taxon>Agaricomycotina</taxon>
        <taxon>Agaricomycetes</taxon>
        <taxon>Agaricomycetidae</taxon>
        <taxon>Agaricales</taxon>
        <taxon>Marasmiineae</taxon>
        <taxon>Mycenaceae</taxon>
        <taxon>Mycena</taxon>
    </lineage>
</organism>
<dbReference type="InterPro" id="IPR032675">
    <property type="entry name" value="LRR_dom_sf"/>
</dbReference>
<gene>
    <name evidence="1" type="ORF">B0H15DRAFT_1023684</name>
</gene>
<proteinExistence type="predicted"/>
<accession>A0AAD6TZG7</accession>
<comment type="caution">
    <text evidence="1">The sequence shown here is derived from an EMBL/GenBank/DDBJ whole genome shotgun (WGS) entry which is preliminary data.</text>
</comment>
<dbReference type="EMBL" id="JARJCN010000036">
    <property type="protein sequence ID" value="KAJ7084888.1"/>
    <property type="molecule type" value="Genomic_DNA"/>
</dbReference>
<dbReference type="Proteomes" id="UP001222325">
    <property type="component" value="Unassembled WGS sequence"/>
</dbReference>
<evidence type="ECO:0000313" key="2">
    <source>
        <dbReference type="Proteomes" id="UP001222325"/>
    </source>
</evidence>
<name>A0AAD6TZG7_9AGAR</name>
<dbReference type="AlphaFoldDB" id="A0AAD6TZG7"/>
<sequence>MPDNSLPDEIISEILSPALKVSDDIFSDTSNVSPFSQYLESTSAYLLVSKSWLRVATPLLYHVVILRSKAQAKALSHVLSKNQELGQFIKKLRVEGGYGPPMFTILQLSPNITDLVISFEIWSTDNTSGLCKGLGLVNPTRVILRDLDCKRTKNKMVADLENALIKAIARWDRLLTFGLPYLPGDYYSQRSSRIIEALGKAQRLQTVHVRYTSVNWIFSVLKDRCPLQAIWIQPAVPEAYLKYSGIANDAALKALVKMRRMPLEEDSRKASYSNKDSDLPEIAPSLNPSFVPMSEASNEDKDTVWKRILYFAMSVSELEQNPRATKLLPRLPILLVSKTFKRLALPHLYVHTMLKNARAVSAFLTVLCSNPSLGPQVRSISGDEVQSYSAFTNLDHAEVVSILSRTTGLVRFAGWSAEYMDEENGYMAESTIHWDAFEAVAKSSGATLREFSKRIDIVLCRTGSPAVLDNFTQLRSLDWKCPIAFECEPKVVAYSGFPQLEELRIWEADSSFLTVLTMMKLESIRLLFIFDGVEASEKLLEMHGSKLTQLRMESSTVDTLNANIFTLCSNLESLSLKAYVDVPYGRHFNSIDSVPSLLKICITLKEYRRKKERRAFPWESLFSEFETRCFPNLREIQINSCEWPTSEREISKSRWVTWAEVLLKDNVNLTDASGKKWRPRLKLK</sequence>
<reference evidence="1" key="1">
    <citation type="submission" date="2023-03" db="EMBL/GenBank/DDBJ databases">
        <title>Massive genome expansion in bonnet fungi (Mycena s.s.) driven by repeated elements and novel gene families across ecological guilds.</title>
        <authorList>
            <consortium name="Lawrence Berkeley National Laboratory"/>
            <person name="Harder C.B."/>
            <person name="Miyauchi S."/>
            <person name="Viragh M."/>
            <person name="Kuo A."/>
            <person name="Thoen E."/>
            <person name="Andreopoulos B."/>
            <person name="Lu D."/>
            <person name="Skrede I."/>
            <person name="Drula E."/>
            <person name="Henrissat B."/>
            <person name="Morin E."/>
            <person name="Kohler A."/>
            <person name="Barry K."/>
            <person name="LaButti K."/>
            <person name="Morin E."/>
            <person name="Salamov A."/>
            <person name="Lipzen A."/>
            <person name="Mereny Z."/>
            <person name="Hegedus B."/>
            <person name="Baldrian P."/>
            <person name="Stursova M."/>
            <person name="Weitz H."/>
            <person name="Taylor A."/>
            <person name="Grigoriev I.V."/>
            <person name="Nagy L.G."/>
            <person name="Martin F."/>
            <person name="Kauserud H."/>
        </authorList>
    </citation>
    <scope>NUCLEOTIDE SEQUENCE</scope>
    <source>
        <strain evidence="1">CBHHK173m</strain>
    </source>
</reference>
<evidence type="ECO:0000313" key="1">
    <source>
        <dbReference type="EMBL" id="KAJ7084888.1"/>
    </source>
</evidence>
<protein>
    <submittedName>
        <fullName evidence="1">Uncharacterized protein</fullName>
    </submittedName>
</protein>